<feature type="domain" description="DNA methylase N-4/N-6" evidence="8">
    <location>
        <begin position="89"/>
        <end position="389"/>
    </location>
</feature>
<protein>
    <recommendedName>
        <fullName evidence="2">site-specific DNA-methyltransferase (adenine-specific)</fullName>
        <ecNumber evidence="2">2.1.1.72</ecNumber>
    </recommendedName>
</protein>
<evidence type="ECO:0000259" key="8">
    <source>
        <dbReference type="Pfam" id="PF01555"/>
    </source>
</evidence>
<feature type="region of interest" description="Disordered" evidence="7">
    <location>
        <begin position="1"/>
        <end position="22"/>
    </location>
</feature>
<evidence type="ECO:0000256" key="3">
    <source>
        <dbReference type="ARBA" id="ARBA00022603"/>
    </source>
</evidence>
<evidence type="ECO:0000256" key="6">
    <source>
        <dbReference type="ARBA" id="ARBA00047942"/>
    </source>
</evidence>
<dbReference type="GO" id="GO:0003677">
    <property type="term" value="F:DNA binding"/>
    <property type="evidence" value="ECO:0007669"/>
    <property type="project" value="InterPro"/>
</dbReference>
<sequence>MMRHPPRTATSASASNIASAPDIFAPTPPSGYGLVWPGKDAAWREAATPVDAALRQVEAPEGCFADNLLIEGDNLGALKLLLPEWRGRVKLIYIDPPYNTGSPLLYKDNFRSSQKNDGEWVAAHAAWLSMMAPRLLLAREMLREDGVILISIGDEELDALTQLGREIFGNDNFCGHLIWERKRKPSFLDGQMGRITEFIVCFARNRAKAPPFTAGSVTQGKKYPFNNAGNGVRVLTFPAGAVTFGFGDRLIEPQDMSAGNIHTRLLDAVTVADGVNRDAFRLEGEWRYAQETLDKLVRDGAGITIRKVPFRPNLVTYSAARKKTANLLSWRINGIPTNEDGTSELRRIFGADIMPYPKPSGLIAYLADMVTGDGDVVMDFFAGSGSTAHGLWRADARRGIRRRFILVQSAEPTRQPRGKDGWRTSAAWDAGYPTIFAIAHERLKRVAQMPDCLGADTRFRVLRVDPPRDTGNTR</sequence>
<dbReference type="GO" id="GO:0008170">
    <property type="term" value="F:N-methyltransferase activity"/>
    <property type="evidence" value="ECO:0007669"/>
    <property type="project" value="InterPro"/>
</dbReference>
<comment type="caution">
    <text evidence="9">The sequence shown here is derived from an EMBL/GenBank/DDBJ whole genome shotgun (WGS) entry which is preliminary data.</text>
</comment>
<dbReference type="AlphaFoldDB" id="A0A7W5Z1L0"/>
<dbReference type="Proteomes" id="UP000537592">
    <property type="component" value="Unassembled WGS sequence"/>
</dbReference>
<keyword evidence="3 9" id="KW-0489">Methyltransferase</keyword>
<keyword evidence="5" id="KW-0949">S-adenosyl-L-methionine</keyword>
<dbReference type="EC" id="2.1.1.72" evidence="2"/>
<dbReference type="InterPro" id="IPR002052">
    <property type="entry name" value="DNA_methylase_N6_adenine_CS"/>
</dbReference>
<evidence type="ECO:0000313" key="9">
    <source>
        <dbReference type="EMBL" id="MBB3808185.1"/>
    </source>
</evidence>
<comment type="catalytic activity">
    <reaction evidence="6">
        <text>a 2'-deoxyadenosine in DNA + S-adenosyl-L-methionine = an N(6)-methyl-2'-deoxyadenosine in DNA + S-adenosyl-L-homocysteine + H(+)</text>
        <dbReference type="Rhea" id="RHEA:15197"/>
        <dbReference type="Rhea" id="RHEA-COMP:12418"/>
        <dbReference type="Rhea" id="RHEA-COMP:12419"/>
        <dbReference type="ChEBI" id="CHEBI:15378"/>
        <dbReference type="ChEBI" id="CHEBI:57856"/>
        <dbReference type="ChEBI" id="CHEBI:59789"/>
        <dbReference type="ChEBI" id="CHEBI:90615"/>
        <dbReference type="ChEBI" id="CHEBI:90616"/>
        <dbReference type="EC" id="2.1.1.72"/>
    </reaction>
</comment>
<keyword evidence="4 9" id="KW-0808">Transferase</keyword>
<dbReference type="EMBL" id="JACICC010000001">
    <property type="protein sequence ID" value="MBB3808185.1"/>
    <property type="molecule type" value="Genomic_DNA"/>
</dbReference>
<dbReference type="Pfam" id="PF01555">
    <property type="entry name" value="N6_N4_Mtase"/>
    <property type="match status" value="1"/>
</dbReference>
<dbReference type="Gene3D" id="3.40.50.150">
    <property type="entry name" value="Vaccinia Virus protein VP39"/>
    <property type="match status" value="1"/>
</dbReference>
<keyword evidence="10" id="KW-1185">Reference proteome</keyword>
<feature type="compositionally biased region" description="Low complexity" evidence="7">
    <location>
        <begin position="8"/>
        <end position="20"/>
    </location>
</feature>
<evidence type="ECO:0000256" key="1">
    <source>
        <dbReference type="ARBA" id="ARBA00006594"/>
    </source>
</evidence>
<dbReference type="InterPro" id="IPR002295">
    <property type="entry name" value="N4/N6-MTase_EcoPI_Mod-like"/>
</dbReference>
<reference evidence="9 10" key="1">
    <citation type="submission" date="2020-08" db="EMBL/GenBank/DDBJ databases">
        <title>Genomic Encyclopedia of Type Strains, Phase IV (KMG-IV): sequencing the most valuable type-strain genomes for metagenomic binning, comparative biology and taxonomic classification.</title>
        <authorList>
            <person name="Goeker M."/>
        </authorList>
    </citation>
    <scope>NUCLEOTIDE SEQUENCE [LARGE SCALE GENOMIC DNA]</scope>
    <source>
        <strain evidence="9 10">DSM 28760</strain>
    </source>
</reference>
<name>A0A7W5Z1L0_9HYPH</name>
<organism evidence="9 10">
    <name type="scientific">Pseudochelatococcus contaminans</name>
    <dbReference type="NCBI Taxonomy" id="1538103"/>
    <lineage>
        <taxon>Bacteria</taxon>
        <taxon>Pseudomonadati</taxon>
        <taxon>Pseudomonadota</taxon>
        <taxon>Alphaproteobacteria</taxon>
        <taxon>Hyphomicrobiales</taxon>
        <taxon>Chelatococcaceae</taxon>
        <taxon>Pseudochelatococcus</taxon>
    </lineage>
</organism>
<dbReference type="PIRSF" id="PIRSF015855">
    <property type="entry name" value="TypeIII_Mtase_mKpnI"/>
    <property type="match status" value="1"/>
</dbReference>
<dbReference type="SUPFAM" id="SSF53335">
    <property type="entry name" value="S-adenosyl-L-methionine-dependent methyltransferases"/>
    <property type="match status" value="1"/>
</dbReference>
<evidence type="ECO:0000313" key="10">
    <source>
        <dbReference type="Proteomes" id="UP000537592"/>
    </source>
</evidence>
<dbReference type="InterPro" id="IPR029063">
    <property type="entry name" value="SAM-dependent_MTases_sf"/>
</dbReference>
<dbReference type="GO" id="GO:0032259">
    <property type="term" value="P:methylation"/>
    <property type="evidence" value="ECO:0007669"/>
    <property type="project" value="UniProtKB-KW"/>
</dbReference>
<dbReference type="PRINTS" id="PR00506">
    <property type="entry name" value="D21N6MTFRASE"/>
</dbReference>
<evidence type="ECO:0000256" key="5">
    <source>
        <dbReference type="ARBA" id="ARBA00022691"/>
    </source>
</evidence>
<evidence type="ECO:0000256" key="2">
    <source>
        <dbReference type="ARBA" id="ARBA00011900"/>
    </source>
</evidence>
<evidence type="ECO:0000256" key="4">
    <source>
        <dbReference type="ARBA" id="ARBA00022679"/>
    </source>
</evidence>
<comment type="similarity">
    <text evidence="1">Belongs to the N(4)/N(6)-methyltransferase family.</text>
</comment>
<dbReference type="PROSITE" id="PS00092">
    <property type="entry name" value="N6_MTASE"/>
    <property type="match status" value="1"/>
</dbReference>
<dbReference type="InterPro" id="IPR002941">
    <property type="entry name" value="DNA_methylase_N4/N6"/>
</dbReference>
<gene>
    <name evidence="9" type="ORF">FHS81_000239</name>
</gene>
<proteinExistence type="inferred from homology"/>
<evidence type="ECO:0000256" key="7">
    <source>
        <dbReference type="SAM" id="MobiDB-lite"/>
    </source>
</evidence>
<dbReference type="GO" id="GO:0009007">
    <property type="term" value="F:site-specific DNA-methyltransferase (adenine-specific) activity"/>
    <property type="evidence" value="ECO:0007669"/>
    <property type="project" value="UniProtKB-EC"/>
</dbReference>
<accession>A0A7W5Z1L0</accession>